<dbReference type="InParanoid" id="A0A7N2M6D5"/>
<organism evidence="2 3">
    <name type="scientific">Quercus lobata</name>
    <name type="common">Valley oak</name>
    <dbReference type="NCBI Taxonomy" id="97700"/>
    <lineage>
        <taxon>Eukaryota</taxon>
        <taxon>Viridiplantae</taxon>
        <taxon>Streptophyta</taxon>
        <taxon>Embryophyta</taxon>
        <taxon>Tracheophyta</taxon>
        <taxon>Spermatophyta</taxon>
        <taxon>Magnoliopsida</taxon>
        <taxon>eudicotyledons</taxon>
        <taxon>Gunneridae</taxon>
        <taxon>Pentapetalae</taxon>
        <taxon>rosids</taxon>
        <taxon>fabids</taxon>
        <taxon>Fagales</taxon>
        <taxon>Fagaceae</taxon>
        <taxon>Quercus</taxon>
    </lineage>
</organism>
<accession>A0A7N2M6D5</accession>
<proteinExistence type="predicted"/>
<dbReference type="EnsemblPlants" id="QL07p042630:mrna">
    <property type="protein sequence ID" value="QL07p042630:mrna:CDS:1"/>
    <property type="gene ID" value="QL07p042630"/>
</dbReference>
<dbReference type="Pfam" id="PF00194">
    <property type="entry name" value="Carb_anhydrase"/>
    <property type="match status" value="1"/>
</dbReference>
<dbReference type="InterPro" id="IPR036398">
    <property type="entry name" value="CA_dom_sf"/>
</dbReference>
<evidence type="ECO:0000313" key="2">
    <source>
        <dbReference type="EnsemblPlants" id="QL07p042630:mrna:CDS:1"/>
    </source>
</evidence>
<dbReference type="SUPFAM" id="SSF51069">
    <property type="entry name" value="Carbonic anhydrase"/>
    <property type="match status" value="1"/>
</dbReference>
<protein>
    <recommendedName>
        <fullName evidence="1">Alpha-carbonic anhydrase domain-containing protein</fullName>
    </recommendedName>
</protein>
<keyword evidence="3" id="KW-1185">Reference proteome</keyword>
<evidence type="ECO:0000259" key="1">
    <source>
        <dbReference type="PROSITE" id="PS51144"/>
    </source>
</evidence>
<evidence type="ECO:0000313" key="3">
    <source>
        <dbReference type="Proteomes" id="UP000594261"/>
    </source>
</evidence>
<dbReference type="AlphaFoldDB" id="A0A7N2M6D5"/>
<name>A0A7N2M6D5_QUELO</name>
<dbReference type="Gene3D" id="3.10.200.10">
    <property type="entry name" value="Alpha carbonic anhydrase"/>
    <property type="match status" value="1"/>
</dbReference>
<feature type="domain" description="Alpha-carbonic anhydrase" evidence="1">
    <location>
        <begin position="14"/>
        <end position="96"/>
    </location>
</feature>
<dbReference type="Gramene" id="QL07p042630:mrna">
    <property type="protein sequence ID" value="QL07p042630:mrna:CDS:1"/>
    <property type="gene ID" value="QL07p042630"/>
</dbReference>
<dbReference type="Proteomes" id="UP000594261">
    <property type="component" value="Chromosome 7"/>
</dbReference>
<dbReference type="PROSITE" id="PS51144">
    <property type="entry name" value="ALPHA_CA_2"/>
    <property type="match status" value="1"/>
</dbReference>
<dbReference type="EMBL" id="LRBV02000007">
    <property type="status" value="NOT_ANNOTATED_CDS"/>
    <property type="molecule type" value="Genomic_DNA"/>
</dbReference>
<dbReference type="InterPro" id="IPR001148">
    <property type="entry name" value="CA_dom"/>
</dbReference>
<reference evidence="2" key="2">
    <citation type="submission" date="2021-01" db="UniProtKB">
        <authorList>
            <consortium name="EnsemblPlants"/>
        </authorList>
    </citation>
    <scope>IDENTIFICATION</scope>
</reference>
<reference evidence="2 3" key="1">
    <citation type="journal article" date="2016" name="G3 (Bethesda)">
        <title>First Draft Assembly and Annotation of the Genome of a California Endemic Oak Quercus lobata Nee (Fagaceae).</title>
        <authorList>
            <person name="Sork V.L."/>
            <person name="Fitz-Gibbon S.T."/>
            <person name="Puiu D."/>
            <person name="Crepeau M."/>
            <person name="Gugger P.F."/>
            <person name="Sherman R."/>
            <person name="Stevens K."/>
            <person name="Langley C.H."/>
            <person name="Pellegrini M."/>
            <person name="Salzberg S.L."/>
        </authorList>
    </citation>
    <scope>NUCLEOTIDE SEQUENCE [LARGE SCALE GENOMIC DNA]</scope>
    <source>
        <strain evidence="2 3">cv. SW786</strain>
    </source>
</reference>
<sequence length="96" mass="11194">MNDNMVQRRREREREFDYLQGSEKGPGHWGDLTKDLEACKNGSTQSPIDLSSKRVKVIPKLMDLKRYYKPCNATVKNGSHYISVRNQKLHNFINLV</sequence>